<reference evidence="17" key="1">
    <citation type="journal article" date="2019" name="Syst. Entomol.">
        <title>Higher level phylogeny and evolutionary history of Pentatomomorpha (Hemiptera: Heteroptera) inferred from mitochondrial genome sequences.</title>
        <authorList>
            <person name="Liu Y."/>
            <person name="Li H."/>
            <person name="Song F."/>
            <person name="Zhao Y."/>
            <person name="Wilson J.J."/>
            <person name="Cai W."/>
        </authorList>
    </citation>
    <scope>NUCLEOTIDE SEQUENCE</scope>
</reference>
<dbReference type="AlphaFoldDB" id="A0A4D6X1C3"/>
<dbReference type="InterPro" id="IPR050269">
    <property type="entry name" value="ComplexI_Subunit6"/>
</dbReference>
<evidence type="ECO:0000256" key="2">
    <source>
        <dbReference type="ARBA" id="ARBA00005698"/>
    </source>
</evidence>
<keyword evidence="8" id="KW-1278">Translocase</keyword>
<protein>
    <recommendedName>
        <fullName evidence="4">NADH-ubiquinone oxidoreductase chain 6</fullName>
        <ecNumber evidence="3">7.1.1.2</ecNumber>
    </recommendedName>
    <alternativeName>
        <fullName evidence="14">NADH dehydrogenase subunit 6</fullName>
    </alternativeName>
</protein>
<gene>
    <name evidence="17" type="primary">ND6</name>
</gene>
<dbReference type="EMBL" id="MF497734">
    <property type="protein sequence ID" value="QCI09466.1"/>
    <property type="molecule type" value="Genomic_DNA"/>
</dbReference>
<organism evidence="17">
    <name type="scientific">Urolabida sp. FS-2019</name>
    <dbReference type="NCBI Taxonomy" id="2575687"/>
    <lineage>
        <taxon>Eukaryota</taxon>
        <taxon>Metazoa</taxon>
        <taxon>Ecdysozoa</taxon>
        <taxon>Arthropoda</taxon>
        <taxon>Hexapoda</taxon>
        <taxon>Insecta</taxon>
        <taxon>Pterygota</taxon>
        <taxon>Neoptera</taxon>
        <taxon>Paraneoptera</taxon>
        <taxon>Hemiptera</taxon>
        <taxon>Heteroptera</taxon>
        <taxon>Panheteroptera</taxon>
        <taxon>Pentatomomorpha</taxon>
        <taxon>Pentatomoidea</taxon>
        <taxon>Urostylididae</taxon>
        <taxon>Urolabida</taxon>
    </lineage>
</organism>
<keyword evidence="6" id="KW-0679">Respiratory chain</keyword>
<evidence type="ECO:0000256" key="8">
    <source>
        <dbReference type="ARBA" id="ARBA00022967"/>
    </source>
</evidence>
<accession>A0A4D6X1C3</accession>
<evidence type="ECO:0000256" key="6">
    <source>
        <dbReference type="ARBA" id="ARBA00022660"/>
    </source>
</evidence>
<keyword evidence="10 16" id="KW-1133">Transmembrane helix</keyword>
<evidence type="ECO:0000256" key="7">
    <source>
        <dbReference type="ARBA" id="ARBA00022692"/>
    </source>
</evidence>
<evidence type="ECO:0000313" key="17">
    <source>
        <dbReference type="EMBL" id="QCI09466.1"/>
    </source>
</evidence>
<geneLocation type="mitochondrion" evidence="17"/>
<evidence type="ECO:0000256" key="11">
    <source>
        <dbReference type="ARBA" id="ARBA00023027"/>
    </source>
</evidence>
<proteinExistence type="inferred from homology"/>
<name>A0A4D6X1C3_9HEMI</name>
<keyword evidence="11" id="KW-0520">NAD</keyword>
<sequence length="158" mass="18497">MLIILMMMLTITFLFMKHPLSISLVLILQTLMMSLTVGMMMSTFLMSYIILIIMISGMLVLFIYMSSIASNEKFKFNAKLILIYFSLMPLMIMYNMKTKETSMNTMYNLKEEVIMIKMFNYPMSMIIIFVVLFLFLTMISVSNIVNIEKGPLRMKSYE</sequence>
<dbReference type="EC" id="7.1.1.2" evidence="3"/>
<evidence type="ECO:0000256" key="13">
    <source>
        <dbReference type="ARBA" id="ARBA00023136"/>
    </source>
</evidence>
<comment type="catalytic activity">
    <reaction evidence="15">
        <text>a ubiquinone + NADH + 5 H(+)(in) = a ubiquinol + NAD(+) + 4 H(+)(out)</text>
        <dbReference type="Rhea" id="RHEA:29091"/>
        <dbReference type="Rhea" id="RHEA-COMP:9565"/>
        <dbReference type="Rhea" id="RHEA-COMP:9566"/>
        <dbReference type="ChEBI" id="CHEBI:15378"/>
        <dbReference type="ChEBI" id="CHEBI:16389"/>
        <dbReference type="ChEBI" id="CHEBI:17976"/>
        <dbReference type="ChEBI" id="CHEBI:57540"/>
        <dbReference type="ChEBI" id="CHEBI:57945"/>
        <dbReference type="EC" id="7.1.1.2"/>
    </reaction>
</comment>
<comment type="subcellular location">
    <subcellularLocation>
        <location evidence="1">Mitochondrion membrane</location>
        <topology evidence="1">Multi-pass membrane protein</topology>
    </subcellularLocation>
</comment>
<keyword evidence="7 16" id="KW-0812">Transmembrane</keyword>
<evidence type="ECO:0000256" key="3">
    <source>
        <dbReference type="ARBA" id="ARBA00012944"/>
    </source>
</evidence>
<keyword evidence="12 17" id="KW-0496">Mitochondrion</keyword>
<evidence type="ECO:0000256" key="10">
    <source>
        <dbReference type="ARBA" id="ARBA00022989"/>
    </source>
</evidence>
<evidence type="ECO:0000256" key="12">
    <source>
        <dbReference type="ARBA" id="ARBA00023128"/>
    </source>
</evidence>
<keyword evidence="9" id="KW-0249">Electron transport</keyword>
<dbReference type="PANTHER" id="PTHR11435">
    <property type="entry name" value="NADH UBIQUINONE OXIDOREDUCTASE SUBUNIT ND6"/>
    <property type="match status" value="1"/>
</dbReference>
<dbReference type="PANTHER" id="PTHR11435:SF1">
    <property type="entry name" value="NADH-UBIQUINONE OXIDOREDUCTASE CHAIN 6"/>
    <property type="match status" value="1"/>
</dbReference>
<evidence type="ECO:0000256" key="15">
    <source>
        <dbReference type="ARBA" id="ARBA00049551"/>
    </source>
</evidence>
<evidence type="ECO:0000256" key="9">
    <source>
        <dbReference type="ARBA" id="ARBA00022982"/>
    </source>
</evidence>
<keyword evidence="5" id="KW-0813">Transport</keyword>
<evidence type="ECO:0000256" key="16">
    <source>
        <dbReference type="SAM" id="Phobius"/>
    </source>
</evidence>
<evidence type="ECO:0000256" key="14">
    <source>
        <dbReference type="ARBA" id="ARBA00031019"/>
    </source>
</evidence>
<evidence type="ECO:0000256" key="5">
    <source>
        <dbReference type="ARBA" id="ARBA00022448"/>
    </source>
</evidence>
<feature type="transmembrane region" description="Helical" evidence="16">
    <location>
        <begin position="76"/>
        <end position="96"/>
    </location>
</feature>
<feature type="transmembrane region" description="Helical" evidence="16">
    <location>
        <begin position="125"/>
        <end position="145"/>
    </location>
</feature>
<keyword evidence="13 16" id="KW-0472">Membrane</keyword>
<dbReference type="GO" id="GO:0008137">
    <property type="term" value="F:NADH dehydrogenase (ubiquinone) activity"/>
    <property type="evidence" value="ECO:0007669"/>
    <property type="project" value="UniProtKB-EC"/>
</dbReference>
<comment type="similarity">
    <text evidence="2">Belongs to the complex I subunit 6 family.</text>
</comment>
<evidence type="ECO:0000256" key="4">
    <source>
        <dbReference type="ARBA" id="ARBA00021095"/>
    </source>
</evidence>
<evidence type="ECO:0000256" key="1">
    <source>
        <dbReference type="ARBA" id="ARBA00004225"/>
    </source>
</evidence>
<dbReference type="GO" id="GO:0031966">
    <property type="term" value="C:mitochondrial membrane"/>
    <property type="evidence" value="ECO:0007669"/>
    <property type="project" value="UniProtKB-SubCell"/>
</dbReference>
<feature type="transmembrane region" description="Helical" evidence="16">
    <location>
        <begin position="44"/>
        <end position="64"/>
    </location>
</feature>